<keyword evidence="3" id="KW-0645">Protease</keyword>
<gene>
    <name evidence="10" type="ORF">LZC94_38975</name>
</gene>
<evidence type="ECO:0000256" key="3">
    <source>
        <dbReference type="ARBA" id="ARBA00022670"/>
    </source>
</evidence>
<protein>
    <recommendedName>
        <fullName evidence="2">prolyl oligopeptidase</fullName>
        <ecNumber evidence="2">3.4.21.26</ecNumber>
    </recommendedName>
</protein>
<evidence type="ECO:0000313" key="11">
    <source>
        <dbReference type="Proteomes" id="UP001370348"/>
    </source>
</evidence>
<feature type="region of interest" description="Disordered" evidence="6">
    <location>
        <begin position="23"/>
        <end position="61"/>
    </location>
</feature>
<evidence type="ECO:0000256" key="5">
    <source>
        <dbReference type="ARBA" id="ARBA00022825"/>
    </source>
</evidence>
<dbReference type="Gene3D" id="3.40.50.1820">
    <property type="entry name" value="alpha/beta hydrolase"/>
    <property type="match status" value="1"/>
</dbReference>
<evidence type="ECO:0000313" key="10">
    <source>
        <dbReference type="EMBL" id="WXB13805.1"/>
    </source>
</evidence>
<evidence type="ECO:0000256" key="7">
    <source>
        <dbReference type="SAM" id="SignalP"/>
    </source>
</evidence>
<proteinExistence type="predicted"/>
<dbReference type="PANTHER" id="PTHR42881:SF2">
    <property type="entry name" value="PROLYL ENDOPEPTIDASE"/>
    <property type="match status" value="1"/>
</dbReference>
<feature type="signal peptide" evidence="7">
    <location>
        <begin position="1"/>
        <end position="24"/>
    </location>
</feature>
<reference evidence="10 11" key="1">
    <citation type="submission" date="2021-12" db="EMBL/GenBank/DDBJ databases">
        <title>Discovery of the Pendulisporaceae a myxobacterial family with distinct sporulation behavior and unique specialized metabolism.</title>
        <authorList>
            <person name="Garcia R."/>
            <person name="Popoff A."/>
            <person name="Bader C.D."/>
            <person name="Loehr J."/>
            <person name="Walesch S."/>
            <person name="Walt C."/>
            <person name="Boldt J."/>
            <person name="Bunk B."/>
            <person name="Haeckl F.J.F.P.J."/>
            <person name="Gunesch A.P."/>
            <person name="Birkelbach J."/>
            <person name="Nuebel U."/>
            <person name="Pietschmann T."/>
            <person name="Bach T."/>
            <person name="Mueller R."/>
        </authorList>
    </citation>
    <scope>NUCLEOTIDE SEQUENCE [LARGE SCALE GENOMIC DNA]</scope>
    <source>
        <strain evidence="10 11">MSr11954</strain>
    </source>
</reference>
<evidence type="ECO:0000256" key="4">
    <source>
        <dbReference type="ARBA" id="ARBA00022801"/>
    </source>
</evidence>
<dbReference type="EC" id="3.4.21.26" evidence="2"/>
<keyword evidence="11" id="KW-1185">Reference proteome</keyword>
<sequence>MSDRMRAHRLAFALVSLVAGCGGAPSEPSATPAPAPAAAPPPRADSTPAPSRLAYPPTAKRPETFDMVGMSFRDEYGWLRNPADPEVTKWIDAQNDFTTANLRGFAHLDELRARFQELTRSTKPALQEIRSSRLGFFGLRRAPTAPQPALVLVDALEKPDAGRVVLDPAVLDPSGQTAIDWYAVSADGKRVAVSLSTSGSEVGSLSIFDTATGKRIDGPIPRVQYPTGGGSAAFSGDGRSIFYTRYPAAGERPEADMQLYQELYRHTIGAPIERDERVALASRRDPGRPEAAAPLPDIAEIELGHPAKDGTIVARVRIGDGGDCLWLVGQPSAKGYAWSRFAEEADAVGEVKASSDALYVLSRKGDLRGAILRVPLRSGRLADAKVVVPPSDRELTDMAVAGDALVVFDILRGSSRARAFDRSGKLRGEVRLPARATVNAATATEAGALYVMVESFTEPLSIQRLDARTLDLHKTPIFGESPARFDDVEISDEVATSRDGTRVPITILAPRGVSRSATTPLLLTGYGGYGVSSSPRLDARRRVWFDQGGVLAVAHIRGGGDNGEAWHVGGKLGRKQNVFDDFIACAERLVAAGYTSTSKLAITGRSNGGLLMGAVLAQRPNLVRAVVAGVPIIDMVRTETWPNGRFNMTEYGSLRDPEVRPKLLAYSPYQNLKPAAYPAVLLLSGATDGRVDPADARAFAAKLQDLTTSSAPVLLRTWMDAGHGMGTNVFKRAEEDAQTYAFLFHELGVTYRSKAHAH</sequence>
<feature type="domain" description="Peptidase S9A N-terminal" evidence="9">
    <location>
        <begin position="340"/>
        <end position="469"/>
    </location>
</feature>
<dbReference type="InterPro" id="IPR001375">
    <property type="entry name" value="Peptidase_S9_cat"/>
</dbReference>
<keyword evidence="4" id="KW-0378">Hydrolase</keyword>
<evidence type="ECO:0000259" key="9">
    <source>
        <dbReference type="Pfam" id="PF02897"/>
    </source>
</evidence>
<feature type="compositionally biased region" description="Pro residues" evidence="6">
    <location>
        <begin position="31"/>
        <end position="43"/>
    </location>
</feature>
<comment type="catalytic activity">
    <reaction evidence="1">
        <text>Hydrolysis of Pro-|-Xaa &gt;&gt; Ala-|-Xaa in oligopeptides.</text>
        <dbReference type="EC" id="3.4.21.26"/>
    </reaction>
</comment>
<organism evidence="10 11">
    <name type="scientific">Pendulispora albinea</name>
    <dbReference type="NCBI Taxonomy" id="2741071"/>
    <lineage>
        <taxon>Bacteria</taxon>
        <taxon>Pseudomonadati</taxon>
        <taxon>Myxococcota</taxon>
        <taxon>Myxococcia</taxon>
        <taxon>Myxococcales</taxon>
        <taxon>Sorangiineae</taxon>
        <taxon>Pendulisporaceae</taxon>
        <taxon>Pendulispora</taxon>
    </lineage>
</organism>
<accession>A0ABZ2LSU2</accession>
<dbReference type="EMBL" id="CP089984">
    <property type="protein sequence ID" value="WXB13805.1"/>
    <property type="molecule type" value="Genomic_DNA"/>
</dbReference>
<keyword evidence="5" id="KW-0720">Serine protease</keyword>
<name>A0ABZ2LSU2_9BACT</name>
<dbReference type="InterPro" id="IPR029058">
    <property type="entry name" value="AB_hydrolase_fold"/>
</dbReference>
<evidence type="ECO:0000256" key="6">
    <source>
        <dbReference type="SAM" id="MobiDB-lite"/>
    </source>
</evidence>
<dbReference type="InterPro" id="IPR051167">
    <property type="entry name" value="Prolyl_oligopep/macrocyclase"/>
</dbReference>
<evidence type="ECO:0000259" key="8">
    <source>
        <dbReference type="Pfam" id="PF00326"/>
    </source>
</evidence>
<evidence type="ECO:0000256" key="1">
    <source>
        <dbReference type="ARBA" id="ARBA00001070"/>
    </source>
</evidence>
<dbReference type="Proteomes" id="UP001370348">
    <property type="component" value="Chromosome"/>
</dbReference>
<feature type="domain" description="Peptidase S9 prolyl oligopeptidase catalytic" evidence="8">
    <location>
        <begin position="538"/>
        <end position="748"/>
    </location>
</feature>
<dbReference type="InterPro" id="IPR002470">
    <property type="entry name" value="Peptidase_S9A"/>
</dbReference>
<dbReference type="SUPFAM" id="SSF53474">
    <property type="entry name" value="alpha/beta-Hydrolases"/>
    <property type="match status" value="1"/>
</dbReference>
<dbReference type="SUPFAM" id="SSF50993">
    <property type="entry name" value="Peptidase/esterase 'gauge' domain"/>
    <property type="match status" value="1"/>
</dbReference>
<dbReference type="RefSeq" id="WP_394823421.1">
    <property type="nucleotide sequence ID" value="NZ_CP089984.1"/>
</dbReference>
<dbReference type="InterPro" id="IPR023302">
    <property type="entry name" value="Pept_S9A_N"/>
</dbReference>
<dbReference type="PRINTS" id="PR00862">
    <property type="entry name" value="PROLIGOPTASE"/>
</dbReference>
<dbReference type="PANTHER" id="PTHR42881">
    <property type="entry name" value="PROLYL ENDOPEPTIDASE"/>
    <property type="match status" value="1"/>
</dbReference>
<dbReference type="Gene3D" id="2.130.10.120">
    <property type="entry name" value="Prolyl oligopeptidase, N-terminal domain"/>
    <property type="match status" value="1"/>
</dbReference>
<evidence type="ECO:0000256" key="2">
    <source>
        <dbReference type="ARBA" id="ARBA00011897"/>
    </source>
</evidence>
<feature type="chain" id="PRO_5046252827" description="prolyl oligopeptidase" evidence="7">
    <location>
        <begin position="25"/>
        <end position="758"/>
    </location>
</feature>
<dbReference type="PROSITE" id="PS51257">
    <property type="entry name" value="PROKAR_LIPOPROTEIN"/>
    <property type="match status" value="1"/>
</dbReference>
<feature type="domain" description="Peptidase S9A N-terminal" evidence="9">
    <location>
        <begin position="56"/>
        <end position="279"/>
    </location>
</feature>
<keyword evidence="7" id="KW-0732">Signal</keyword>
<dbReference type="Pfam" id="PF02897">
    <property type="entry name" value="Peptidase_S9_N"/>
    <property type="match status" value="2"/>
</dbReference>
<dbReference type="Pfam" id="PF00326">
    <property type="entry name" value="Peptidase_S9"/>
    <property type="match status" value="1"/>
</dbReference>